<evidence type="ECO:0000313" key="3">
    <source>
        <dbReference type="Proteomes" id="UP000320672"/>
    </source>
</evidence>
<dbReference type="Proteomes" id="UP000320672">
    <property type="component" value="Chromosome"/>
</dbReference>
<dbReference type="PANTHER" id="PTHR39082">
    <property type="entry name" value="PHOSPHOLIPASE C-BETA-2-RELATED"/>
    <property type="match status" value="1"/>
</dbReference>
<dbReference type="OrthoDB" id="260976at2"/>
<dbReference type="InterPro" id="IPR052376">
    <property type="entry name" value="Oxidative_Scav/Glycosyltrans"/>
</dbReference>
<proteinExistence type="predicted"/>
<accession>A0A517MHG5</accession>
<feature type="coiled-coil region" evidence="1">
    <location>
        <begin position="63"/>
        <end position="127"/>
    </location>
</feature>
<dbReference type="PANTHER" id="PTHR39082:SF1">
    <property type="entry name" value="SCAVENGER RECEPTOR CLASS A MEMBER 3"/>
    <property type="match status" value="1"/>
</dbReference>
<organism evidence="2 3">
    <name type="scientific">Roseimaritima multifibrata</name>
    <dbReference type="NCBI Taxonomy" id="1930274"/>
    <lineage>
        <taxon>Bacteria</taxon>
        <taxon>Pseudomonadati</taxon>
        <taxon>Planctomycetota</taxon>
        <taxon>Planctomycetia</taxon>
        <taxon>Pirellulales</taxon>
        <taxon>Pirellulaceae</taxon>
        <taxon>Roseimaritima</taxon>
    </lineage>
</organism>
<dbReference type="AlphaFoldDB" id="A0A517MHG5"/>
<evidence type="ECO:0000256" key="1">
    <source>
        <dbReference type="SAM" id="Coils"/>
    </source>
</evidence>
<reference evidence="2 3" key="1">
    <citation type="submission" date="2019-02" db="EMBL/GenBank/DDBJ databases">
        <title>Deep-cultivation of Planctomycetes and their phenomic and genomic characterization uncovers novel biology.</title>
        <authorList>
            <person name="Wiegand S."/>
            <person name="Jogler M."/>
            <person name="Boedeker C."/>
            <person name="Pinto D."/>
            <person name="Vollmers J."/>
            <person name="Rivas-Marin E."/>
            <person name="Kohn T."/>
            <person name="Peeters S.H."/>
            <person name="Heuer A."/>
            <person name="Rast P."/>
            <person name="Oberbeckmann S."/>
            <person name="Bunk B."/>
            <person name="Jeske O."/>
            <person name="Meyerdierks A."/>
            <person name="Storesund J.E."/>
            <person name="Kallscheuer N."/>
            <person name="Luecker S."/>
            <person name="Lage O.M."/>
            <person name="Pohl T."/>
            <person name="Merkel B.J."/>
            <person name="Hornburger P."/>
            <person name="Mueller R.-W."/>
            <person name="Bruemmer F."/>
            <person name="Labrenz M."/>
            <person name="Spormann A.M."/>
            <person name="Op den Camp H."/>
            <person name="Overmann J."/>
            <person name="Amann R."/>
            <person name="Jetten M.S.M."/>
            <person name="Mascher T."/>
            <person name="Medema M.H."/>
            <person name="Devos D.P."/>
            <person name="Kaster A.-K."/>
            <person name="Ovreas L."/>
            <person name="Rohde M."/>
            <person name="Galperin M.Y."/>
            <person name="Jogler C."/>
        </authorList>
    </citation>
    <scope>NUCLEOTIDE SEQUENCE [LARGE SCALE GENOMIC DNA]</scope>
    <source>
        <strain evidence="2 3">FF011L</strain>
    </source>
</reference>
<dbReference type="RefSeq" id="WP_145352371.1">
    <property type="nucleotide sequence ID" value="NZ_CP036262.1"/>
</dbReference>
<sequence length="242" mass="27244">MSEAKSAADLLRHLHRLHRQINDLKDRLSRGPRQIKAGEAAVAACEKACTDAAEKLKKARLAADDKQLQLKTREQRVEDTQAKLNTASSNREFDALKEQIAADKQANEVLSDEILEALEHIDELVEKTEIVKENLVAREKEHVALTQQVEERTALITPDLERVQAELTEVEKELPPDMRQEYQRIIKAKGEDGLAPADGESCGGCYQTLSPQIMNELYLNNHVVCAACGAWIYLPEDRKLNR</sequence>
<gene>
    <name evidence="2" type="ORF">FF011L_31050</name>
</gene>
<name>A0A517MHG5_9BACT</name>
<keyword evidence="1" id="KW-0175">Coiled coil</keyword>
<dbReference type="KEGG" id="rml:FF011L_31050"/>
<evidence type="ECO:0000313" key="2">
    <source>
        <dbReference type="EMBL" id="QDS94326.1"/>
    </source>
</evidence>
<protein>
    <submittedName>
        <fullName evidence="2">Zinc ribbon domain protein</fullName>
    </submittedName>
</protein>
<keyword evidence="3" id="KW-1185">Reference proteome</keyword>
<dbReference type="EMBL" id="CP036262">
    <property type="protein sequence ID" value="QDS94326.1"/>
    <property type="molecule type" value="Genomic_DNA"/>
</dbReference>
<dbReference type="Gene3D" id="1.10.287.1490">
    <property type="match status" value="1"/>
</dbReference>